<dbReference type="EMBL" id="JACXJA010000024">
    <property type="protein sequence ID" value="MBD2863935.1"/>
    <property type="molecule type" value="Genomic_DNA"/>
</dbReference>
<sequence>MDVVLQATGNYPSTGNRVLLLVVNTALEAEYTAFERTLLPAVHHFGFPYRVIDLARAGADREPLTDAAAIVLAHDGIASTLGEVLWKEIVTAVRKGCGALSWDGTIHRADTAVRMFFGIEDAVPAEFDDIWFGDSPHYVSAWQEAGAHYRFLRSVPGTAVTRQTASFETIAEDGVGRPLAAAVRKVFVDEGKRYAFYFSPLLWQRSVFGHAMGLDDLLWRSLVWVARKPFAALLMPPFVTCRIDDVSGSYDHLDYVRVLNEHGWIPNLGLFLEDLDEEDLKAASRLSREGKAEISAHSFDELERCKPDQIYLKHNGEEYEPEELAEHFQRLDSFYEKWDITPSRTVNIHYDELGLNALPYLYKRNQPFTMGLIPFGVAWSANSYSWEPYPYGHQGFNYGPMEPDHRFWNVVAHHLGGYKTPDTHMGVGEFLGSCTVFAGENGHNDVSRAVDRGAAALKIGVGSRFFGTLMTHEQRIAVIPPDEWLAIVSGISERLARWPEKPVFESYDRIAAYCKDKRRTRIVSAAASEHRTEIRFELEGAVETGLSVAVFTDESEGCRCEWHAVGPFSGRREQLAKIVL</sequence>
<dbReference type="AlphaFoldDB" id="A0A927CDQ6"/>
<dbReference type="Proteomes" id="UP000639396">
    <property type="component" value="Unassembled WGS sequence"/>
</dbReference>
<organism evidence="1 2">
    <name type="scientific">Paenibacillus oceani</name>
    <dbReference type="NCBI Taxonomy" id="2772510"/>
    <lineage>
        <taxon>Bacteria</taxon>
        <taxon>Bacillati</taxon>
        <taxon>Bacillota</taxon>
        <taxon>Bacilli</taxon>
        <taxon>Bacillales</taxon>
        <taxon>Paenibacillaceae</taxon>
        <taxon>Paenibacillus</taxon>
    </lineage>
</organism>
<dbReference type="InterPro" id="IPR029062">
    <property type="entry name" value="Class_I_gatase-like"/>
</dbReference>
<reference evidence="1" key="1">
    <citation type="submission" date="2020-09" db="EMBL/GenBank/DDBJ databases">
        <title>A novel bacterium of genus Paenibacillus, isolated from South China Sea.</title>
        <authorList>
            <person name="Huang H."/>
            <person name="Mo K."/>
            <person name="Hu Y."/>
        </authorList>
    </citation>
    <scope>NUCLEOTIDE SEQUENCE</scope>
    <source>
        <strain evidence="1">IB182363</strain>
    </source>
</reference>
<dbReference type="SUPFAM" id="SSF52317">
    <property type="entry name" value="Class I glutamine amidotransferase-like"/>
    <property type="match status" value="1"/>
</dbReference>
<evidence type="ECO:0000313" key="1">
    <source>
        <dbReference type="EMBL" id="MBD2863935.1"/>
    </source>
</evidence>
<dbReference type="RefSeq" id="WP_190929563.1">
    <property type="nucleotide sequence ID" value="NZ_JACXJA010000024.1"/>
</dbReference>
<keyword evidence="2" id="KW-1185">Reference proteome</keyword>
<accession>A0A927CDQ6</accession>
<gene>
    <name evidence="1" type="ORF">IDH45_18250</name>
</gene>
<protein>
    <submittedName>
        <fullName evidence="1">Uncharacterized protein</fullName>
    </submittedName>
</protein>
<name>A0A927CDQ6_9BACL</name>
<proteinExistence type="predicted"/>
<comment type="caution">
    <text evidence="1">The sequence shown here is derived from an EMBL/GenBank/DDBJ whole genome shotgun (WGS) entry which is preliminary data.</text>
</comment>
<evidence type="ECO:0000313" key="2">
    <source>
        <dbReference type="Proteomes" id="UP000639396"/>
    </source>
</evidence>